<feature type="transmembrane region" description="Helical" evidence="1">
    <location>
        <begin position="219"/>
        <end position="247"/>
    </location>
</feature>
<comment type="caution">
    <text evidence="2">The sequence shown here is derived from an EMBL/GenBank/DDBJ whole genome shotgun (WGS) entry which is preliminary data.</text>
</comment>
<dbReference type="AlphaFoldDB" id="A0A367WPH7"/>
<feature type="transmembrane region" description="Helical" evidence="1">
    <location>
        <begin position="168"/>
        <end position="198"/>
    </location>
</feature>
<dbReference type="OrthoDB" id="9809543at2"/>
<organism evidence="2 3">
    <name type="scientific">Thalassospira profundimaris</name>
    <dbReference type="NCBI Taxonomy" id="502049"/>
    <lineage>
        <taxon>Bacteria</taxon>
        <taxon>Pseudomonadati</taxon>
        <taxon>Pseudomonadota</taxon>
        <taxon>Alphaproteobacteria</taxon>
        <taxon>Rhodospirillales</taxon>
        <taxon>Thalassospiraceae</taxon>
        <taxon>Thalassospira</taxon>
    </lineage>
</organism>
<sequence length="278" mass="30501">MAETIIETPENTVEPSLHGITIRTITTDQSGSWLQAGWRDFKQTPAIGLTYGAFCVIAGWLVVLSIFQTGQPYLTLPLAAGFMLLAPLVAVGLYETSRRLEMGENVTIWHSLNGFRRNPGQIGAIGVVLMLFFLAWTRIAMLLFALFYNGTMPSLDVLIWETFFSRDAMTFLITGSILGGALAFIVFAISVVSIPLLVDRDVDVISAVIISVNAFRKNWKVLVGWAAVIAILAACGMVVLMFGLAVIMPLLGYSSWHAYRGIVDTSQSDVPRLRRQVP</sequence>
<dbReference type="EMBL" id="JPWI01000014">
    <property type="protein sequence ID" value="RCK43354.1"/>
    <property type="molecule type" value="Genomic_DNA"/>
</dbReference>
<keyword evidence="1" id="KW-0472">Membrane</keyword>
<keyword evidence="1" id="KW-1133">Transmembrane helix</keyword>
<protein>
    <submittedName>
        <fullName evidence="2">Membrane protein</fullName>
    </submittedName>
</protein>
<reference evidence="2 3" key="1">
    <citation type="submission" date="2014-07" db="EMBL/GenBank/DDBJ databases">
        <title>Draft genome sequence of Thalassospira profundimaris PR54-5.</title>
        <authorList>
            <person name="Lai Q."/>
            <person name="Shao Z."/>
        </authorList>
    </citation>
    <scope>NUCLEOTIDE SEQUENCE [LARGE SCALE GENOMIC DNA]</scope>
    <source>
        <strain evidence="2 3">PR54-5</strain>
    </source>
</reference>
<evidence type="ECO:0000313" key="3">
    <source>
        <dbReference type="Proteomes" id="UP000252255"/>
    </source>
</evidence>
<gene>
    <name evidence="2" type="ORF">TH30_18740</name>
</gene>
<name>A0A367WPH7_9PROT</name>
<accession>A0A367WPH7</accession>
<dbReference type="Proteomes" id="UP000252255">
    <property type="component" value="Unassembled WGS sequence"/>
</dbReference>
<feature type="transmembrane region" description="Helical" evidence="1">
    <location>
        <begin position="122"/>
        <end position="148"/>
    </location>
</feature>
<dbReference type="RefSeq" id="WP_114099536.1">
    <property type="nucleotide sequence ID" value="NZ_JPWI01000014.1"/>
</dbReference>
<proteinExistence type="predicted"/>
<evidence type="ECO:0000256" key="1">
    <source>
        <dbReference type="SAM" id="Phobius"/>
    </source>
</evidence>
<dbReference type="Pfam" id="PF09955">
    <property type="entry name" value="DUF2189"/>
    <property type="match status" value="1"/>
</dbReference>
<feature type="transmembrane region" description="Helical" evidence="1">
    <location>
        <begin position="73"/>
        <end position="94"/>
    </location>
</feature>
<evidence type="ECO:0000313" key="2">
    <source>
        <dbReference type="EMBL" id="RCK43354.1"/>
    </source>
</evidence>
<keyword evidence="1" id="KW-0812">Transmembrane</keyword>
<dbReference type="InterPro" id="IPR018692">
    <property type="entry name" value="DUF2189"/>
</dbReference>
<feature type="transmembrane region" description="Helical" evidence="1">
    <location>
        <begin position="46"/>
        <end position="67"/>
    </location>
</feature>